<gene>
    <name evidence="1" type="ORF">SAMN04488544_2429</name>
</gene>
<dbReference type="RefSeq" id="WP_157719954.1">
    <property type="nucleotide sequence ID" value="NZ_LT629799.1"/>
</dbReference>
<protein>
    <submittedName>
        <fullName evidence="1">Uncharacterized protein</fullName>
    </submittedName>
</protein>
<dbReference type="AlphaFoldDB" id="A0A1H2MPK4"/>
<dbReference type="OrthoDB" id="4563424at2"/>
<evidence type="ECO:0000313" key="1">
    <source>
        <dbReference type="EMBL" id="SDU94861.1"/>
    </source>
</evidence>
<sequence length="276" mass="31045">MTEILREYDLVHASTAVRQGDVLEAVDASASLWKRHLLVITADCDLAHDKNAGRITCVPILSSDEYLLHLQLPKIRRRLQLKMLGSLRSAVPRSPLQGISNDRLQEWTSESEPESIATALELSEGERKKAFSLIAGLHNLRDDVDNLDAAVNAIVAAQLSLPNAPSRKNVLASIKESLRSPFSQPPGDALFVSALGPSHENGYFVYLRHLEQVYEPEIALQPTRLQKSYRRISRLKTEYSHALVQRFGLVFMSIGLPEEYEELRDLHSSVLLERYQ</sequence>
<reference evidence="2" key="1">
    <citation type="submission" date="2016-10" db="EMBL/GenBank/DDBJ databases">
        <authorList>
            <person name="Varghese N."/>
            <person name="Submissions S."/>
        </authorList>
    </citation>
    <scope>NUCLEOTIDE SEQUENCE [LARGE SCALE GENOMIC DNA]</scope>
    <source>
        <strain evidence="2">DSM 21743</strain>
    </source>
</reference>
<organism evidence="1 2">
    <name type="scientific">Microlunatus sagamiharensis</name>
    <dbReference type="NCBI Taxonomy" id="546874"/>
    <lineage>
        <taxon>Bacteria</taxon>
        <taxon>Bacillati</taxon>
        <taxon>Actinomycetota</taxon>
        <taxon>Actinomycetes</taxon>
        <taxon>Propionibacteriales</taxon>
        <taxon>Propionibacteriaceae</taxon>
        <taxon>Microlunatus</taxon>
    </lineage>
</organism>
<dbReference type="STRING" id="546874.SAMN04488544_2429"/>
<name>A0A1H2MPK4_9ACTN</name>
<dbReference type="Proteomes" id="UP000198825">
    <property type="component" value="Chromosome I"/>
</dbReference>
<dbReference type="EMBL" id="LT629799">
    <property type="protein sequence ID" value="SDU94861.1"/>
    <property type="molecule type" value="Genomic_DNA"/>
</dbReference>
<evidence type="ECO:0000313" key="2">
    <source>
        <dbReference type="Proteomes" id="UP000198825"/>
    </source>
</evidence>
<proteinExistence type="predicted"/>
<accession>A0A1H2MPK4</accession>
<keyword evidence="2" id="KW-1185">Reference proteome</keyword>